<dbReference type="EMBL" id="KV744834">
    <property type="protein sequence ID" value="OCK84589.1"/>
    <property type="molecule type" value="Genomic_DNA"/>
</dbReference>
<feature type="region of interest" description="Disordered" evidence="1">
    <location>
        <begin position="1"/>
        <end position="53"/>
    </location>
</feature>
<keyword evidence="2" id="KW-1133">Transmembrane helix</keyword>
<name>A0A8E2JJR6_9PEZI</name>
<evidence type="ECO:0000313" key="4">
    <source>
        <dbReference type="Proteomes" id="UP000250266"/>
    </source>
</evidence>
<protein>
    <submittedName>
        <fullName evidence="3">Uncharacterized protein</fullName>
    </submittedName>
</protein>
<dbReference type="AlphaFoldDB" id="A0A8E2JJR6"/>
<evidence type="ECO:0000256" key="2">
    <source>
        <dbReference type="SAM" id="Phobius"/>
    </source>
</evidence>
<keyword evidence="2" id="KW-0472">Membrane</keyword>
<dbReference type="Proteomes" id="UP000250266">
    <property type="component" value="Unassembled WGS sequence"/>
</dbReference>
<evidence type="ECO:0000256" key="1">
    <source>
        <dbReference type="SAM" id="MobiDB-lite"/>
    </source>
</evidence>
<keyword evidence="2" id="KW-0812">Transmembrane</keyword>
<gene>
    <name evidence="3" type="ORF">K432DRAFT_459852</name>
</gene>
<evidence type="ECO:0000313" key="3">
    <source>
        <dbReference type="EMBL" id="OCK84589.1"/>
    </source>
</evidence>
<feature type="compositionally biased region" description="Acidic residues" evidence="1">
    <location>
        <begin position="20"/>
        <end position="37"/>
    </location>
</feature>
<feature type="compositionally biased region" description="Basic and acidic residues" evidence="1">
    <location>
        <begin position="10"/>
        <end position="19"/>
    </location>
</feature>
<sequence length="166" mass="19056">MTRGNYDSDTESRLDRDNESYEIDDEVVVADDDEVEYDGNASSTDKDEGEECRDVESVEVSDKDQVWNEMTDEIMDAITFASRRSYHTKRAIILHFIVDGKNTGLKAFQPQHGGVSEGSFRQKWRRSLRNRASHQVKLVFLIAHVVGPSFYLYSFFELQTSILSIC</sequence>
<feature type="transmembrane region" description="Helical" evidence="2">
    <location>
        <begin position="136"/>
        <end position="156"/>
    </location>
</feature>
<reference evidence="3 4" key="1">
    <citation type="journal article" date="2016" name="Nat. Commun.">
        <title>Ectomycorrhizal ecology is imprinted in the genome of the dominant symbiotic fungus Cenococcum geophilum.</title>
        <authorList>
            <consortium name="DOE Joint Genome Institute"/>
            <person name="Peter M."/>
            <person name="Kohler A."/>
            <person name="Ohm R.A."/>
            <person name="Kuo A."/>
            <person name="Krutzmann J."/>
            <person name="Morin E."/>
            <person name="Arend M."/>
            <person name="Barry K.W."/>
            <person name="Binder M."/>
            <person name="Choi C."/>
            <person name="Clum A."/>
            <person name="Copeland A."/>
            <person name="Grisel N."/>
            <person name="Haridas S."/>
            <person name="Kipfer T."/>
            <person name="LaButti K."/>
            <person name="Lindquist E."/>
            <person name="Lipzen A."/>
            <person name="Maire R."/>
            <person name="Meier B."/>
            <person name="Mihaltcheva S."/>
            <person name="Molinier V."/>
            <person name="Murat C."/>
            <person name="Poggeler S."/>
            <person name="Quandt C.A."/>
            <person name="Sperisen C."/>
            <person name="Tritt A."/>
            <person name="Tisserant E."/>
            <person name="Crous P.W."/>
            <person name="Henrissat B."/>
            <person name="Nehls U."/>
            <person name="Egli S."/>
            <person name="Spatafora J.W."/>
            <person name="Grigoriev I.V."/>
            <person name="Martin F.M."/>
        </authorList>
    </citation>
    <scope>NUCLEOTIDE SEQUENCE [LARGE SCALE GENOMIC DNA]</scope>
    <source>
        <strain evidence="3 4">CBS 459.81</strain>
    </source>
</reference>
<accession>A0A8E2JJR6</accession>
<organism evidence="3 4">
    <name type="scientific">Lepidopterella palustris CBS 459.81</name>
    <dbReference type="NCBI Taxonomy" id="1314670"/>
    <lineage>
        <taxon>Eukaryota</taxon>
        <taxon>Fungi</taxon>
        <taxon>Dikarya</taxon>
        <taxon>Ascomycota</taxon>
        <taxon>Pezizomycotina</taxon>
        <taxon>Dothideomycetes</taxon>
        <taxon>Pleosporomycetidae</taxon>
        <taxon>Mytilinidiales</taxon>
        <taxon>Argynnaceae</taxon>
        <taxon>Lepidopterella</taxon>
    </lineage>
</organism>
<proteinExistence type="predicted"/>
<keyword evidence="4" id="KW-1185">Reference proteome</keyword>